<evidence type="ECO:0000313" key="3">
    <source>
        <dbReference type="Proteomes" id="UP001358586"/>
    </source>
</evidence>
<evidence type="ECO:0000256" key="1">
    <source>
        <dbReference type="SAM" id="MobiDB-lite"/>
    </source>
</evidence>
<feature type="compositionally biased region" description="Acidic residues" evidence="1">
    <location>
        <begin position="56"/>
        <end position="67"/>
    </location>
</feature>
<feature type="region of interest" description="Disordered" evidence="1">
    <location>
        <begin position="41"/>
        <end position="67"/>
    </location>
</feature>
<sequence>MSSSSSSTIIHGDDNIIKKYILMHENDDKIDRHHGYISLAKGDKSYDHAPPASVDGDGDDDDLAPAA</sequence>
<organism evidence="2 3">
    <name type="scientific">Gossypium arboreum</name>
    <name type="common">Tree cotton</name>
    <name type="synonym">Gossypium nanking</name>
    <dbReference type="NCBI Taxonomy" id="29729"/>
    <lineage>
        <taxon>Eukaryota</taxon>
        <taxon>Viridiplantae</taxon>
        <taxon>Streptophyta</taxon>
        <taxon>Embryophyta</taxon>
        <taxon>Tracheophyta</taxon>
        <taxon>Spermatophyta</taxon>
        <taxon>Magnoliopsida</taxon>
        <taxon>eudicotyledons</taxon>
        <taxon>Gunneridae</taxon>
        <taxon>Pentapetalae</taxon>
        <taxon>rosids</taxon>
        <taxon>malvids</taxon>
        <taxon>Malvales</taxon>
        <taxon>Malvaceae</taxon>
        <taxon>Malvoideae</taxon>
        <taxon>Gossypium</taxon>
    </lineage>
</organism>
<proteinExistence type="predicted"/>
<evidence type="ECO:0000313" key="2">
    <source>
        <dbReference type="EMBL" id="KAK5817117.1"/>
    </source>
</evidence>
<comment type="caution">
    <text evidence="2">The sequence shown here is derived from an EMBL/GenBank/DDBJ whole genome shotgun (WGS) entry which is preliminary data.</text>
</comment>
<gene>
    <name evidence="2" type="ORF">PVK06_022040</name>
</gene>
<dbReference type="EMBL" id="JARKNE010000007">
    <property type="protein sequence ID" value="KAK5817117.1"/>
    <property type="molecule type" value="Genomic_DNA"/>
</dbReference>
<reference evidence="2 3" key="1">
    <citation type="submission" date="2023-03" db="EMBL/GenBank/DDBJ databases">
        <title>WGS of Gossypium arboreum.</title>
        <authorList>
            <person name="Yu D."/>
        </authorList>
    </citation>
    <scope>NUCLEOTIDE SEQUENCE [LARGE SCALE GENOMIC DNA]</scope>
    <source>
        <tissue evidence="2">Leaf</tissue>
    </source>
</reference>
<keyword evidence="3" id="KW-1185">Reference proteome</keyword>
<protein>
    <submittedName>
        <fullName evidence="2">Uncharacterized protein</fullName>
    </submittedName>
</protein>
<accession>A0ABR0P7B5</accession>
<name>A0ABR0P7B5_GOSAR</name>
<dbReference type="Proteomes" id="UP001358586">
    <property type="component" value="Chromosome 7"/>
</dbReference>